<feature type="domain" description="Glycosyl transferase family 1" evidence="2">
    <location>
        <begin position="251"/>
        <end position="414"/>
    </location>
</feature>
<dbReference type="InterPro" id="IPR001296">
    <property type="entry name" value="Glyco_trans_1"/>
</dbReference>
<name>A0A3B0TKT8_9ZZZZ</name>
<proteinExistence type="predicted"/>
<dbReference type="GO" id="GO:0016757">
    <property type="term" value="F:glycosyltransferase activity"/>
    <property type="evidence" value="ECO:0007669"/>
    <property type="project" value="InterPro"/>
</dbReference>
<dbReference type="SUPFAM" id="SSF53756">
    <property type="entry name" value="UDP-Glycosyltransferase/glycogen phosphorylase"/>
    <property type="match status" value="1"/>
</dbReference>
<dbReference type="EMBL" id="UOEL01000094">
    <property type="protein sequence ID" value="VAW12779.1"/>
    <property type="molecule type" value="Genomic_DNA"/>
</dbReference>
<accession>A0A3B0TKT8</accession>
<dbReference type="Pfam" id="PF00534">
    <property type="entry name" value="Glycos_transf_1"/>
    <property type="match status" value="1"/>
</dbReference>
<gene>
    <name evidence="3" type="ORF">MNBD_BACTEROID03-190</name>
</gene>
<dbReference type="PANTHER" id="PTHR46401">
    <property type="entry name" value="GLYCOSYLTRANSFERASE WBBK-RELATED"/>
    <property type="match status" value="1"/>
</dbReference>
<evidence type="ECO:0000313" key="3">
    <source>
        <dbReference type="EMBL" id="VAW12779.1"/>
    </source>
</evidence>
<keyword evidence="1" id="KW-0808">Transferase</keyword>
<organism evidence="3">
    <name type="scientific">hydrothermal vent metagenome</name>
    <dbReference type="NCBI Taxonomy" id="652676"/>
    <lineage>
        <taxon>unclassified sequences</taxon>
        <taxon>metagenomes</taxon>
        <taxon>ecological metagenomes</taxon>
    </lineage>
</organism>
<protein>
    <recommendedName>
        <fullName evidence="2">Glycosyl transferase family 1 domain-containing protein</fullName>
    </recommendedName>
</protein>
<dbReference type="PANTHER" id="PTHR46401:SF2">
    <property type="entry name" value="GLYCOSYLTRANSFERASE WBBK-RELATED"/>
    <property type="match status" value="1"/>
</dbReference>
<dbReference type="GO" id="GO:0009103">
    <property type="term" value="P:lipopolysaccharide biosynthetic process"/>
    <property type="evidence" value="ECO:0007669"/>
    <property type="project" value="TreeGrafter"/>
</dbReference>
<evidence type="ECO:0000256" key="1">
    <source>
        <dbReference type="ARBA" id="ARBA00022679"/>
    </source>
</evidence>
<dbReference type="AlphaFoldDB" id="A0A3B0TKT8"/>
<reference evidence="3" key="1">
    <citation type="submission" date="2018-06" db="EMBL/GenBank/DDBJ databases">
        <authorList>
            <person name="Zhirakovskaya E."/>
        </authorList>
    </citation>
    <scope>NUCLEOTIDE SEQUENCE</scope>
</reference>
<dbReference type="Gene3D" id="3.40.50.2000">
    <property type="entry name" value="Glycogen Phosphorylase B"/>
    <property type="match status" value="2"/>
</dbReference>
<evidence type="ECO:0000259" key="2">
    <source>
        <dbReference type="Pfam" id="PF00534"/>
    </source>
</evidence>
<sequence length="441" mass="50750">MALPRVLILNQPFVSDTGGGITLSNLFAGWDTDKLAVACSGYIMTPDIDPKVCNNYYQLGGEERKWVFPFNLLSRKYLSGQVKFTDRSKDNVVAEASKSKTRVGFIMKYFNPFLEYSGLVHFITKTSLSAQFRKWLDDYNPDVVYAQCSSRESILFCIAVNKYLNKPSVFHMMDDWPSLIGVKGFMSTYWKNKIDKEFRILLDDTHVHLGISDYMAQEYKNRYGKEFIPFHNPIDLKFWQSGQKKNYKLSENPTILYAGRIGLGIDNSLMTIAEAIKTVNTELQLTIKFAIQAQASPAWIKEYEFVKHREFVPYEELPHEFGSADFLILPYDFSPSSIAYIKYSMPTKASEYMASGTPILIYAPEYTALVQYAKRNHWATIVENENVRVLADEIRKLVTDQQFRQSLAETAKKQAEERHDSQVVTLEFQKIIANATKIQRQ</sequence>